<evidence type="ECO:0000256" key="6">
    <source>
        <dbReference type="ARBA" id="ARBA00022679"/>
    </source>
</evidence>
<dbReference type="PANTHER" id="PTHR45339:SF1">
    <property type="entry name" value="HYBRID SIGNAL TRANSDUCTION HISTIDINE KINASE J"/>
    <property type="match status" value="1"/>
</dbReference>
<feature type="domain" description="HPt" evidence="23">
    <location>
        <begin position="862"/>
        <end position="955"/>
    </location>
</feature>
<dbReference type="PROSITE" id="PS50894">
    <property type="entry name" value="HPT"/>
    <property type="match status" value="1"/>
</dbReference>
<evidence type="ECO:0000259" key="20">
    <source>
        <dbReference type="PROSITE" id="PS50110"/>
    </source>
</evidence>
<dbReference type="InterPro" id="IPR003594">
    <property type="entry name" value="HATPase_dom"/>
</dbReference>
<evidence type="ECO:0000256" key="5">
    <source>
        <dbReference type="ARBA" id="ARBA00022553"/>
    </source>
</evidence>
<dbReference type="InterPro" id="IPR036097">
    <property type="entry name" value="HisK_dim/P_sf"/>
</dbReference>
<dbReference type="Pfam" id="PF02518">
    <property type="entry name" value="HATPase_c"/>
    <property type="match status" value="1"/>
</dbReference>
<feature type="domain" description="Response regulatory" evidence="20">
    <location>
        <begin position="550"/>
        <end position="671"/>
    </location>
</feature>
<feature type="modified residue" description="4-aspartylphosphate" evidence="17">
    <location>
        <position position="742"/>
    </location>
</feature>
<dbReference type="InterPro" id="IPR008207">
    <property type="entry name" value="Sig_transdc_His_kin_Hpt_dom"/>
</dbReference>
<dbReference type="PROSITE" id="PS50112">
    <property type="entry name" value="PAS"/>
    <property type="match status" value="2"/>
</dbReference>
<dbReference type="CDD" id="cd00082">
    <property type="entry name" value="HisKA"/>
    <property type="match status" value="1"/>
</dbReference>
<dbReference type="Pfam" id="PF00072">
    <property type="entry name" value="Response_reg"/>
    <property type="match status" value="2"/>
</dbReference>
<dbReference type="InterPro" id="IPR000700">
    <property type="entry name" value="PAS-assoc_C"/>
</dbReference>
<evidence type="ECO:0000259" key="22">
    <source>
        <dbReference type="PROSITE" id="PS50113"/>
    </source>
</evidence>
<keyword evidence="11" id="KW-1133">Transmembrane helix</keyword>
<evidence type="ECO:0000256" key="8">
    <source>
        <dbReference type="ARBA" id="ARBA00022741"/>
    </source>
</evidence>
<evidence type="ECO:0000256" key="3">
    <source>
        <dbReference type="ARBA" id="ARBA00012438"/>
    </source>
</evidence>
<comment type="subunit">
    <text evidence="14">At low DSF concentrations, interacts with RpfF.</text>
</comment>
<feature type="domain" description="Response regulatory" evidence="20">
    <location>
        <begin position="693"/>
        <end position="811"/>
    </location>
</feature>
<comment type="catalytic activity">
    <reaction evidence="1">
        <text>ATP + protein L-histidine = ADP + protein N-phospho-L-histidine.</text>
        <dbReference type="EC" id="2.7.13.3"/>
    </reaction>
</comment>
<evidence type="ECO:0000256" key="18">
    <source>
        <dbReference type="SAM" id="MobiDB-lite"/>
    </source>
</evidence>
<evidence type="ECO:0000256" key="11">
    <source>
        <dbReference type="ARBA" id="ARBA00022989"/>
    </source>
</evidence>
<evidence type="ECO:0000256" key="13">
    <source>
        <dbReference type="ARBA" id="ARBA00023136"/>
    </source>
</evidence>
<dbReference type="SUPFAM" id="SSF52172">
    <property type="entry name" value="CheY-like"/>
    <property type="match status" value="2"/>
</dbReference>
<dbReference type="GO" id="GO:0005524">
    <property type="term" value="F:ATP binding"/>
    <property type="evidence" value="ECO:0007669"/>
    <property type="project" value="UniProtKB-KW"/>
</dbReference>
<name>A0A517NT42_9BACT</name>
<evidence type="ECO:0000256" key="1">
    <source>
        <dbReference type="ARBA" id="ARBA00000085"/>
    </source>
</evidence>
<sequence length="955" mass="106050">MSESNDSTDESTDIEFDSAYQAAEELFSRVESRRTFESLVNSMPLSLLIKDADGRRVFANKTYLRVRNTTMSELMGKVDADLFPSEIAEQYTTDDRAVMVSGKSLHSVEPTVDLEGNVRWIERIKSPIRDQDDNVTGLQLLFWDVTERIEARQQLDFERHLLRTLMRNLPDSIYFKDTDSRFIRISQAMAEKFGFSSDDDVVGKTDADIFSKEHAEGARRDEMHIIQTGEPLVDRVERETWPDQQDSWCISTKMPFLDDTGRVIGTFGISRDITDLIQSQDELRKARDVADKANDAKSEFLANMSHEIRTPMNAIIGMSELLTQTELTQEQLDYADLIRESAGSLLGLLNDILDFSKIEARKLELESAPFSLRDLVEKTGRTLSIRAAEKNLELACRVSPELPDGWLGDGGRLRQVLINLVANAIKFTEQGEVTIDVTSTHSDALCEQASDSPVHLRFAVQDTGMGIPLDKQAAVMEAFTQADASTTRKFGGTGLGLAISRQLVELMGGCLEICSVENLGTTFSFTIPVLAKPIAENENRKRLEKLRSMRVLVVDDNATNRRILDEILQSWNLSPVLADSGAAALECLATAKAQGNPFRFAILDCMMPEMDGFDLARRIRRQCCDDKIRLMILSSAKSPNDSHFCEELSIDRYMNKPVVQSDLMDALLQIMESKSERTGSPCEDDSIDCPPLRVLVAEDGLANQHVAMGLLKAAGHKPSLACDGKEAVERWQTGTYDLILMDMHMPEMDGLEATRAIRALEQDSDSHIPIIAVTAAATPQDARECRAAGMDDFLTKPIRPQILQETLAKHAPDIQSNSDFDDDSADAVNCDEDDSGETEERLFPSASDIADLESASFNISGGRDGMIRLARIFQDECVHIFDTMDRCAGTGDAKSLQRAAHTLKGSADLFNAARVVQLAAQLEELATCDDQESHASLIQSLKSETEKLNALLRSL</sequence>
<dbReference type="SUPFAM" id="SSF55874">
    <property type="entry name" value="ATPase domain of HSP90 chaperone/DNA topoisomerase II/histidine kinase"/>
    <property type="match status" value="1"/>
</dbReference>
<evidence type="ECO:0000313" key="24">
    <source>
        <dbReference type="EMBL" id="QDT10292.1"/>
    </source>
</evidence>
<evidence type="ECO:0000256" key="7">
    <source>
        <dbReference type="ARBA" id="ARBA00022692"/>
    </source>
</evidence>
<dbReference type="CDD" id="cd16922">
    <property type="entry name" value="HATPase_EvgS-ArcB-TorS-like"/>
    <property type="match status" value="1"/>
</dbReference>
<evidence type="ECO:0000256" key="17">
    <source>
        <dbReference type="PROSITE-ProRule" id="PRU00169"/>
    </source>
</evidence>
<evidence type="ECO:0000256" key="4">
    <source>
        <dbReference type="ARBA" id="ARBA00022475"/>
    </source>
</evidence>
<dbReference type="Gene3D" id="1.20.120.160">
    <property type="entry name" value="HPT domain"/>
    <property type="match status" value="1"/>
</dbReference>
<dbReference type="CDD" id="cd00130">
    <property type="entry name" value="PAS"/>
    <property type="match status" value="2"/>
</dbReference>
<dbReference type="InterPro" id="IPR036641">
    <property type="entry name" value="HPT_dom_sf"/>
</dbReference>
<feature type="modified residue" description="Phosphohistidine" evidence="16">
    <location>
        <position position="901"/>
    </location>
</feature>
<dbReference type="SUPFAM" id="SSF47226">
    <property type="entry name" value="Histidine-containing phosphotransfer domain, HPT domain"/>
    <property type="match status" value="1"/>
</dbReference>
<dbReference type="Proteomes" id="UP000319817">
    <property type="component" value="Chromosome"/>
</dbReference>
<gene>
    <name evidence="24" type="primary">barA_2</name>
    <name evidence="24" type="ORF">K239x_22480</name>
</gene>
<dbReference type="Pfam" id="PF08448">
    <property type="entry name" value="PAS_4"/>
    <property type="match status" value="2"/>
</dbReference>
<feature type="domain" description="PAC" evidence="22">
    <location>
        <begin position="101"/>
        <end position="157"/>
    </location>
</feature>
<dbReference type="PROSITE" id="PS50109">
    <property type="entry name" value="HIS_KIN"/>
    <property type="match status" value="1"/>
</dbReference>
<keyword evidence="12" id="KW-0902">Two-component regulatory system</keyword>
<dbReference type="PROSITE" id="PS50110">
    <property type="entry name" value="RESPONSE_REGULATORY"/>
    <property type="match status" value="2"/>
</dbReference>
<organism evidence="24 25">
    <name type="scientific">Stieleria marina</name>
    <dbReference type="NCBI Taxonomy" id="1930275"/>
    <lineage>
        <taxon>Bacteria</taxon>
        <taxon>Pseudomonadati</taxon>
        <taxon>Planctomycetota</taxon>
        <taxon>Planctomycetia</taxon>
        <taxon>Pirellulales</taxon>
        <taxon>Pirellulaceae</taxon>
        <taxon>Stieleria</taxon>
    </lineage>
</organism>
<keyword evidence="5 17" id="KW-0597">Phosphoprotein</keyword>
<dbReference type="Pfam" id="PF01627">
    <property type="entry name" value="Hpt"/>
    <property type="match status" value="1"/>
</dbReference>
<evidence type="ECO:0000256" key="14">
    <source>
        <dbReference type="ARBA" id="ARBA00064003"/>
    </source>
</evidence>
<evidence type="ECO:0000256" key="15">
    <source>
        <dbReference type="ARBA" id="ARBA00068150"/>
    </source>
</evidence>
<dbReference type="InterPro" id="IPR005467">
    <property type="entry name" value="His_kinase_dom"/>
</dbReference>
<dbReference type="PROSITE" id="PS50113">
    <property type="entry name" value="PAC"/>
    <property type="match status" value="2"/>
</dbReference>
<dbReference type="SMART" id="SM00091">
    <property type="entry name" value="PAS"/>
    <property type="match status" value="2"/>
</dbReference>
<dbReference type="CDD" id="cd17546">
    <property type="entry name" value="REC_hyHK_CKI1_RcsC-like"/>
    <property type="match status" value="1"/>
</dbReference>
<dbReference type="AlphaFoldDB" id="A0A517NT42"/>
<dbReference type="InterPro" id="IPR036890">
    <property type="entry name" value="HATPase_C_sf"/>
</dbReference>
<dbReference type="InterPro" id="IPR000014">
    <property type="entry name" value="PAS"/>
</dbReference>
<keyword evidence="4" id="KW-1003">Cell membrane</keyword>
<evidence type="ECO:0000313" key="25">
    <source>
        <dbReference type="Proteomes" id="UP000319817"/>
    </source>
</evidence>
<dbReference type="InterPro" id="IPR035965">
    <property type="entry name" value="PAS-like_dom_sf"/>
</dbReference>
<dbReference type="SMART" id="SM00388">
    <property type="entry name" value="HisKA"/>
    <property type="match status" value="1"/>
</dbReference>
<dbReference type="SUPFAM" id="SSF47384">
    <property type="entry name" value="Homodimeric domain of signal transducing histidine kinase"/>
    <property type="match status" value="1"/>
</dbReference>
<feature type="region of interest" description="Disordered" evidence="18">
    <location>
        <begin position="810"/>
        <end position="840"/>
    </location>
</feature>
<keyword evidence="10" id="KW-0067">ATP-binding</keyword>
<evidence type="ECO:0000256" key="9">
    <source>
        <dbReference type="ARBA" id="ARBA00022777"/>
    </source>
</evidence>
<dbReference type="GO" id="GO:0000155">
    <property type="term" value="F:phosphorelay sensor kinase activity"/>
    <property type="evidence" value="ECO:0007669"/>
    <property type="project" value="InterPro"/>
</dbReference>
<feature type="domain" description="PAS" evidence="21">
    <location>
        <begin position="32"/>
        <end position="77"/>
    </location>
</feature>
<dbReference type="FunFam" id="1.10.287.130:FF:000002">
    <property type="entry name" value="Two-component osmosensing histidine kinase"/>
    <property type="match status" value="1"/>
</dbReference>
<feature type="domain" description="PAS" evidence="21">
    <location>
        <begin position="158"/>
        <end position="199"/>
    </location>
</feature>
<evidence type="ECO:0000259" key="21">
    <source>
        <dbReference type="PROSITE" id="PS50112"/>
    </source>
</evidence>
<keyword evidence="7" id="KW-0812">Transmembrane</keyword>
<dbReference type="SUPFAM" id="SSF55785">
    <property type="entry name" value="PYP-like sensor domain (PAS domain)"/>
    <property type="match status" value="2"/>
</dbReference>
<dbReference type="EMBL" id="CP036526">
    <property type="protein sequence ID" value="QDT10292.1"/>
    <property type="molecule type" value="Genomic_DNA"/>
</dbReference>
<evidence type="ECO:0000256" key="12">
    <source>
        <dbReference type="ARBA" id="ARBA00023012"/>
    </source>
</evidence>
<evidence type="ECO:0000256" key="2">
    <source>
        <dbReference type="ARBA" id="ARBA00004651"/>
    </source>
</evidence>
<protein>
    <recommendedName>
        <fullName evidence="15">Sensory/regulatory protein RpfC</fullName>
        <ecNumber evidence="3">2.7.13.3</ecNumber>
    </recommendedName>
</protein>
<evidence type="ECO:0000259" key="23">
    <source>
        <dbReference type="PROSITE" id="PS50894"/>
    </source>
</evidence>
<dbReference type="InterPro" id="IPR003661">
    <property type="entry name" value="HisK_dim/P_dom"/>
</dbReference>
<keyword evidence="13" id="KW-0472">Membrane</keyword>
<dbReference type="OrthoDB" id="9762493at2"/>
<evidence type="ECO:0000256" key="16">
    <source>
        <dbReference type="PROSITE-ProRule" id="PRU00110"/>
    </source>
</evidence>
<dbReference type="CDD" id="cd00088">
    <property type="entry name" value="HPT"/>
    <property type="match status" value="1"/>
</dbReference>
<dbReference type="GO" id="GO:0005886">
    <property type="term" value="C:plasma membrane"/>
    <property type="evidence" value="ECO:0007669"/>
    <property type="project" value="UniProtKB-SubCell"/>
</dbReference>
<keyword evidence="8" id="KW-0547">Nucleotide-binding</keyword>
<evidence type="ECO:0000256" key="10">
    <source>
        <dbReference type="ARBA" id="ARBA00022840"/>
    </source>
</evidence>
<feature type="modified residue" description="4-aspartylphosphate" evidence="17">
    <location>
        <position position="604"/>
    </location>
</feature>
<dbReference type="FunFam" id="3.30.565.10:FF:000010">
    <property type="entry name" value="Sensor histidine kinase RcsC"/>
    <property type="match status" value="1"/>
</dbReference>
<keyword evidence="9 24" id="KW-0418">Kinase</keyword>
<keyword evidence="6 24" id="KW-0808">Transferase</keyword>
<dbReference type="PRINTS" id="PR00344">
    <property type="entry name" value="BCTRLSENSOR"/>
</dbReference>
<feature type="compositionally biased region" description="Acidic residues" evidence="18">
    <location>
        <begin position="819"/>
        <end position="837"/>
    </location>
</feature>
<reference evidence="24 25" key="1">
    <citation type="submission" date="2019-02" db="EMBL/GenBank/DDBJ databases">
        <title>Deep-cultivation of Planctomycetes and their phenomic and genomic characterization uncovers novel biology.</title>
        <authorList>
            <person name="Wiegand S."/>
            <person name="Jogler M."/>
            <person name="Boedeker C."/>
            <person name="Pinto D."/>
            <person name="Vollmers J."/>
            <person name="Rivas-Marin E."/>
            <person name="Kohn T."/>
            <person name="Peeters S.H."/>
            <person name="Heuer A."/>
            <person name="Rast P."/>
            <person name="Oberbeckmann S."/>
            <person name="Bunk B."/>
            <person name="Jeske O."/>
            <person name="Meyerdierks A."/>
            <person name="Storesund J.E."/>
            <person name="Kallscheuer N."/>
            <person name="Luecker S."/>
            <person name="Lage O.M."/>
            <person name="Pohl T."/>
            <person name="Merkel B.J."/>
            <person name="Hornburger P."/>
            <person name="Mueller R.-W."/>
            <person name="Bruemmer F."/>
            <person name="Labrenz M."/>
            <person name="Spormann A.M."/>
            <person name="Op den Camp H."/>
            <person name="Overmann J."/>
            <person name="Amann R."/>
            <person name="Jetten M.S.M."/>
            <person name="Mascher T."/>
            <person name="Medema M.H."/>
            <person name="Devos D.P."/>
            <person name="Kaster A.-K."/>
            <person name="Ovreas L."/>
            <person name="Rohde M."/>
            <person name="Galperin M.Y."/>
            <person name="Jogler C."/>
        </authorList>
    </citation>
    <scope>NUCLEOTIDE SEQUENCE [LARGE SCALE GENOMIC DNA]</scope>
    <source>
        <strain evidence="24 25">K23_9</strain>
    </source>
</reference>
<comment type="subcellular location">
    <subcellularLocation>
        <location evidence="2">Cell membrane</location>
        <topology evidence="2">Multi-pass membrane protein</topology>
    </subcellularLocation>
</comment>
<dbReference type="Gene3D" id="1.10.287.130">
    <property type="match status" value="1"/>
</dbReference>
<dbReference type="Gene3D" id="3.40.50.2300">
    <property type="match status" value="2"/>
</dbReference>
<dbReference type="InterPro" id="IPR011006">
    <property type="entry name" value="CheY-like_superfamily"/>
</dbReference>
<dbReference type="Pfam" id="PF00512">
    <property type="entry name" value="HisKA"/>
    <property type="match status" value="1"/>
</dbReference>
<proteinExistence type="predicted"/>
<dbReference type="Gene3D" id="3.30.565.10">
    <property type="entry name" value="Histidine kinase-like ATPase, C-terminal domain"/>
    <property type="match status" value="1"/>
</dbReference>
<feature type="domain" description="PAC" evidence="22">
    <location>
        <begin position="230"/>
        <end position="285"/>
    </location>
</feature>
<dbReference type="SMART" id="SM00387">
    <property type="entry name" value="HATPase_c"/>
    <property type="match status" value="1"/>
</dbReference>
<dbReference type="CDD" id="cd00156">
    <property type="entry name" value="REC"/>
    <property type="match status" value="1"/>
</dbReference>
<keyword evidence="25" id="KW-1185">Reference proteome</keyword>
<dbReference type="NCBIfam" id="TIGR00229">
    <property type="entry name" value="sensory_box"/>
    <property type="match status" value="2"/>
</dbReference>
<dbReference type="RefSeq" id="WP_145417790.1">
    <property type="nucleotide sequence ID" value="NZ_CP036526.1"/>
</dbReference>
<evidence type="ECO:0000259" key="19">
    <source>
        <dbReference type="PROSITE" id="PS50109"/>
    </source>
</evidence>
<feature type="domain" description="Histidine kinase" evidence="19">
    <location>
        <begin position="303"/>
        <end position="531"/>
    </location>
</feature>
<dbReference type="InterPro" id="IPR001789">
    <property type="entry name" value="Sig_transdc_resp-reg_receiver"/>
</dbReference>
<dbReference type="SMART" id="SM00448">
    <property type="entry name" value="REC"/>
    <property type="match status" value="2"/>
</dbReference>
<dbReference type="PANTHER" id="PTHR45339">
    <property type="entry name" value="HYBRID SIGNAL TRANSDUCTION HISTIDINE KINASE J"/>
    <property type="match status" value="1"/>
</dbReference>
<dbReference type="InterPro" id="IPR013656">
    <property type="entry name" value="PAS_4"/>
</dbReference>
<accession>A0A517NT42</accession>
<dbReference type="Gene3D" id="3.30.450.20">
    <property type="entry name" value="PAS domain"/>
    <property type="match status" value="2"/>
</dbReference>
<dbReference type="InterPro" id="IPR004358">
    <property type="entry name" value="Sig_transdc_His_kin-like_C"/>
</dbReference>
<dbReference type="EC" id="2.7.13.3" evidence="3"/>